<keyword evidence="3" id="KW-1185">Reference proteome</keyword>
<organism evidence="2 3">
    <name type="scientific">Nelumbo nucifera</name>
    <name type="common">Sacred lotus</name>
    <dbReference type="NCBI Taxonomy" id="4432"/>
    <lineage>
        <taxon>Eukaryota</taxon>
        <taxon>Viridiplantae</taxon>
        <taxon>Streptophyta</taxon>
        <taxon>Embryophyta</taxon>
        <taxon>Tracheophyta</taxon>
        <taxon>Spermatophyta</taxon>
        <taxon>Magnoliopsida</taxon>
        <taxon>Proteales</taxon>
        <taxon>Nelumbonaceae</taxon>
        <taxon>Nelumbo</taxon>
    </lineage>
</organism>
<evidence type="ECO:0000259" key="1">
    <source>
        <dbReference type="Pfam" id="PF13334"/>
    </source>
</evidence>
<sequence length="122" mass="14265">MKHERKWKSNSLQTNKTSVVMVLLSCLAWLYVAGRLWQDSENRRLLVNLLQKNSGQLAKVLTVKDRLMILGCKDLSGRIVEAEMDLAMAKSQGYLPQEPVAAEWVCFWREAFGRYWGIYWIW</sequence>
<dbReference type="Pfam" id="PF13334">
    <property type="entry name" value="DUF4094"/>
    <property type="match status" value="1"/>
</dbReference>
<evidence type="ECO:0000313" key="3">
    <source>
        <dbReference type="Proteomes" id="UP000607653"/>
    </source>
</evidence>
<protein>
    <recommendedName>
        <fullName evidence="1">DUF4094 domain-containing protein</fullName>
    </recommendedName>
</protein>
<reference evidence="2 3" key="1">
    <citation type="journal article" date="2020" name="Mol. Biol. Evol.">
        <title>Distinct Expression and Methylation Patterns for Genes with Different Fates following a Single Whole-Genome Duplication in Flowering Plants.</title>
        <authorList>
            <person name="Shi T."/>
            <person name="Rahmani R.S."/>
            <person name="Gugger P.F."/>
            <person name="Wang M."/>
            <person name="Li H."/>
            <person name="Zhang Y."/>
            <person name="Li Z."/>
            <person name="Wang Q."/>
            <person name="Van de Peer Y."/>
            <person name="Marchal K."/>
            <person name="Chen J."/>
        </authorList>
    </citation>
    <scope>NUCLEOTIDE SEQUENCE [LARGE SCALE GENOMIC DNA]</scope>
    <source>
        <tissue evidence="2">Leaf</tissue>
    </source>
</reference>
<feature type="domain" description="DUF4094" evidence="1">
    <location>
        <begin position="15"/>
        <end position="92"/>
    </location>
</feature>
<dbReference type="InterPro" id="IPR025298">
    <property type="entry name" value="DUF4094"/>
</dbReference>
<accession>A0A822Y7F3</accession>
<dbReference type="AlphaFoldDB" id="A0A822Y7F3"/>
<proteinExistence type="predicted"/>
<evidence type="ECO:0000313" key="2">
    <source>
        <dbReference type="EMBL" id="DAD27259.1"/>
    </source>
</evidence>
<name>A0A822Y7F3_NELNU</name>
<dbReference type="UniPathway" id="UPA00378"/>
<dbReference type="Proteomes" id="UP000607653">
    <property type="component" value="Unassembled WGS sequence"/>
</dbReference>
<gene>
    <name evidence="2" type="ORF">HUJ06_028727</name>
</gene>
<comment type="caution">
    <text evidence="2">The sequence shown here is derived from an EMBL/GenBank/DDBJ whole genome shotgun (WGS) entry which is preliminary data.</text>
</comment>
<dbReference type="EMBL" id="DUZY01000002">
    <property type="protein sequence ID" value="DAD27259.1"/>
    <property type="molecule type" value="Genomic_DNA"/>
</dbReference>